<reference evidence="2" key="1">
    <citation type="submission" date="2023-06" db="EMBL/GenBank/DDBJ databases">
        <title>Genomic analysis of the entomopathogenic nematode Steinernema hermaphroditum.</title>
        <authorList>
            <person name="Schwarz E.M."/>
            <person name="Heppert J.K."/>
            <person name="Baniya A."/>
            <person name="Schwartz H.T."/>
            <person name="Tan C.-H."/>
            <person name="Antoshechkin I."/>
            <person name="Sternberg P.W."/>
            <person name="Goodrich-Blair H."/>
            <person name="Dillman A.R."/>
        </authorList>
    </citation>
    <scope>NUCLEOTIDE SEQUENCE</scope>
    <source>
        <strain evidence="2">PS9179</strain>
        <tissue evidence="2">Whole animal</tissue>
    </source>
</reference>
<keyword evidence="3" id="KW-1185">Reference proteome</keyword>
<feature type="chain" id="PRO_5041409774" evidence="1">
    <location>
        <begin position="21"/>
        <end position="92"/>
    </location>
</feature>
<keyword evidence="1" id="KW-0732">Signal</keyword>
<accession>A0AA39HXJ0</accession>
<organism evidence="2 3">
    <name type="scientific">Steinernema hermaphroditum</name>
    <dbReference type="NCBI Taxonomy" id="289476"/>
    <lineage>
        <taxon>Eukaryota</taxon>
        <taxon>Metazoa</taxon>
        <taxon>Ecdysozoa</taxon>
        <taxon>Nematoda</taxon>
        <taxon>Chromadorea</taxon>
        <taxon>Rhabditida</taxon>
        <taxon>Tylenchina</taxon>
        <taxon>Panagrolaimomorpha</taxon>
        <taxon>Strongyloidoidea</taxon>
        <taxon>Steinernematidae</taxon>
        <taxon>Steinernema</taxon>
    </lineage>
</organism>
<feature type="signal peptide" evidence="1">
    <location>
        <begin position="1"/>
        <end position="20"/>
    </location>
</feature>
<dbReference type="AlphaFoldDB" id="A0AA39HXJ0"/>
<protein>
    <submittedName>
        <fullName evidence="2">Uncharacterized protein</fullName>
    </submittedName>
</protein>
<gene>
    <name evidence="2" type="ORF">QR680_007072</name>
</gene>
<name>A0AA39HXJ0_9BILA</name>
<comment type="caution">
    <text evidence="2">The sequence shown here is derived from an EMBL/GenBank/DDBJ whole genome shotgun (WGS) entry which is preliminary data.</text>
</comment>
<evidence type="ECO:0000313" key="3">
    <source>
        <dbReference type="Proteomes" id="UP001175271"/>
    </source>
</evidence>
<evidence type="ECO:0000256" key="1">
    <source>
        <dbReference type="SAM" id="SignalP"/>
    </source>
</evidence>
<dbReference type="Proteomes" id="UP001175271">
    <property type="component" value="Unassembled WGS sequence"/>
</dbReference>
<sequence length="92" mass="10651">MARTLSVLFALVFAFATISAYVVQPGYSTYPYERNYDYNYGYYPKPYNYRGHYYGIRDTCRGPGCGNQPGRGKLESFRVCGYHDGEYVCIDY</sequence>
<proteinExistence type="predicted"/>
<evidence type="ECO:0000313" key="2">
    <source>
        <dbReference type="EMBL" id="KAK0413946.1"/>
    </source>
</evidence>
<dbReference type="EMBL" id="JAUCMV010000003">
    <property type="protein sequence ID" value="KAK0413946.1"/>
    <property type="molecule type" value="Genomic_DNA"/>
</dbReference>